<organism evidence="2">
    <name type="scientific">Mycobacterium xenopi 4042</name>
    <dbReference type="NCBI Taxonomy" id="1299334"/>
    <lineage>
        <taxon>Bacteria</taxon>
        <taxon>Bacillati</taxon>
        <taxon>Actinomycetota</taxon>
        <taxon>Actinomycetes</taxon>
        <taxon>Mycobacteriales</taxon>
        <taxon>Mycobacteriaceae</taxon>
        <taxon>Mycobacterium</taxon>
    </lineage>
</organism>
<reference evidence="2" key="1">
    <citation type="submission" date="2014-01" db="EMBL/GenBank/DDBJ databases">
        <authorList>
            <person name="Brown-Elliot B."/>
            <person name="Wallace R."/>
            <person name="Lenaerts A."/>
            <person name="Ordway D."/>
            <person name="DeGroote M.A."/>
            <person name="Parker T."/>
            <person name="Sizemore C."/>
            <person name="Tallon L.J."/>
            <person name="Sadzewicz L.K."/>
            <person name="Sengamalay N."/>
            <person name="Fraser C.M."/>
            <person name="Hine E."/>
            <person name="Shefchek K.A."/>
            <person name="Das S.P."/>
            <person name="Tettelin H."/>
        </authorList>
    </citation>
    <scope>NUCLEOTIDE SEQUENCE [LARGE SCALE GENOMIC DNA]</scope>
    <source>
        <strain evidence="2">4042</strain>
    </source>
</reference>
<comment type="caution">
    <text evidence="2">The sequence shown here is derived from an EMBL/GenBank/DDBJ whole genome shotgun (WGS) entry which is preliminary data.</text>
</comment>
<accession>X8E469</accession>
<sequence>MYWVVERGPQMLSGVGPPWSPTLASRGQHPSIPGQASQPVELPGVDRGPRGARHPDRRGRASRSLPRSRANSRQRQ</sequence>
<name>X8E469_MYCXE</name>
<feature type="region of interest" description="Disordered" evidence="1">
    <location>
        <begin position="1"/>
        <end position="76"/>
    </location>
</feature>
<protein>
    <submittedName>
        <fullName evidence="2">Transcriptional regulator, AraC family</fullName>
    </submittedName>
</protein>
<feature type="compositionally biased region" description="Basic residues" evidence="1">
    <location>
        <begin position="50"/>
        <end position="61"/>
    </location>
</feature>
<evidence type="ECO:0000313" key="2">
    <source>
        <dbReference type="EMBL" id="EUA75399.1"/>
    </source>
</evidence>
<dbReference type="EMBL" id="JAOB01000010">
    <property type="protein sequence ID" value="EUA75399.1"/>
    <property type="molecule type" value="Genomic_DNA"/>
</dbReference>
<evidence type="ECO:0000256" key="1">
    <source>
        <dbReference type="SAM" id="MobiDB-lite"/>
    </source>
</evidence>
<proteinExistence type="predicted"/>
<dbReference type="AlphaFoldDB" id="X8E469"/>
<gene>
    <name evidence="2" type="ORF">I553_3292</name>
</gene>